<dbReference type="AlphaFoldDB" id="A0A131YEF1"/>
<organism evidence="1">
    <name type="scientific">Rhipicephalus appendiculatus</name>
    <name type="common">Brown ear tick</name>
    <dbReference type="NCBI Taxonomy" id="34631"/>
    <lineage>
        <taxon>Eukaryota</taxon>
        <taxon>Metazoa</taxon>
        <taxon>Ecdysozoa</taxon>
        <taxon>Arthropoda</taxon>
        <taxon>Chelicerata</taxon>
        <taxon>Arachnida</taxon>
        <taxon>Acari</taxon>
        <taxon>Parasitiformes</taxon>
        <taxon>Ixodida</taxon>
        <taxon>Ixodoidea</taxon>
        <taxon>Ixodidae</taxon>
        <taxon>Rhipicephalinae</taxon>
        <taxon>Rhipicephalus</taxon>
        <taxon>Rhipicephalus</taxon>
    </lineage>
</organism>
<protein>
    <submittedName>
        <fullName evidence="1">Uncharacterized protein</fullName>
    </submittedName>
</protein>
<accession>A0A131YEF1</accession>
<reference evidence="1" key="1">
    <citation type="journal article" date="2016" name="Ticks Tick Borne Dis.">
        <title>De novo assembly and annotation of the salivary gland transcriptome of Rhipicephalus appendiculatus male and female ticks during blood feeding.</title>
        <authorList>
            <person name="de Castro M.H."/>
            <person name="de Klerk D."/>
            <person name="Pienaar R."/>
            <person name="Latif A.A."/>
            <person name="Rees D.J."/>
            <person name="Mans B.J."/>
        </authorList>
    </citation>
    <scope>NUCLEOTIDE SEQUENCE</scope>
    <source>
        <tissue evidence="1">Salivary glands</tissue>
    </source>
</reference>
<name>A0A131YEF1_RHIAP</name>
<sequence>MLLAFIPDHQYHHSQPDYAHCKAKASPMFCKSTQFCACCGHVIPANLIISSAHLTFCLHFARLPSLGIQSVTLNDQRLS</sequence>
<evidence type="ECO:0000313" key="1">
    <source>
        <dbReference type="EMBL" id="JAP76872.1"/>
    </source>
</evidence>
<dbReference type="EMBL" id="GEDV01011685">
    <property type="protein sequence ID" value="JAP76872.1"/>
    <property type="molecule type" value="Transcribed_RNA"/>
</dbReference>
<proteinExistence type="predicted"/>